<gene>
    <name evidence="9" type="ORF">BFL40_27055</name>
    <name evidence="10" type="ORF">SAMN04515675_6220</name>
</gene>
<dbReference type="InterPro" id="IPR050171">
    <property type="entry name" value="MFS_Transporters"/>
</dbReference>
<keyword evidence="2" id="KW-0813">Transport</keyword>
<evidence type="ECO:0000313" key="12">
    <source>
        <dbReference type="Proteomes" id="UP000182179"/>
    </source>
</evidence>
<accession>A0A1S2UHH6</accession>
<keyword evidence="6 7" id="KW-0472">Membrane</keyword>
<feature type="transmembrane region" description="Helical" evidence="7">
    <location>
        <begin position="307"/>
        <end position="331"/>
    </location>
</feature>
<dbReference type="InterPro" id="IPR036259">
    <property type="entry name" value="MFS_trans_sf"/>
</dbReference>
<keyword evidence="4 7" id="KW-0812">Transmembrane</keyword>
<comment type="subcellular location">
    <subcellularLocation>
        <location evidence="1">Cell membrane</location>
        <topology evidence="1">Multi-pass membrane protein</topology>
    </subcellularLocation>
</comment>
<evidence type="ECO:0000259" key="8">
    <source>
        <dbReference type="PROSITE" id="PS50850"/>
    </source>
</evidence>
<evidence type="ECO:0000256" key="6">
    <source>
        <dbReference type="ARBA" id="ARBA00023136"/>
    </source>
</evidence>
<dbReference type="PANTHER" id="PTHR23517:SF13">
    <property type="entry name" value="MAJOR FACILITATOR SUPERFAMILY MFS_1"/>
    <property type="match status" value="1"/>
</dbReference>
<feature type="transmembrane region" description="Helical" evidence="7">
    <location>
        <begin position="373"/>
        <end position="393"/>
    </location>
</feature>
<protein>
    <submittedName>
        <fullName evidence="9">MFS transporter</fullName>
    </submittedName>
    <submittedName>
        <fullName evidence="10">Predicted arabinose efflux permease, MFS family</fullName>
    </submittedName>
</protein>
<comment type="caution">
    <text evidence="9">The sequence shown here is derived from an EMBL/GenBank/DDBJ whole genome shotgun (WGS) entry which is preliminary data.</text>
</comment>
<evidence type="ECO:0000256" key="1">
    <source>
        <dbReference type="ARBA" id="ARBA00004651"/>
    </source>
</evidence>
<feature type="transmembrane region" description="Helical" evidence="7">
    <location>
        <begin position="343"/>
        <end position="361"/>
    </location>
</feature>
<evidence type="ECO:0000256" key="2">
    <source>
        <dbReference type="ARBA" id="ARBA00022448"/>
    </source>
</evidence>
<dbReference type="PANTHER" id="PTHR23517">
    <property type="entry name" value="RESISTANCE PROTEIN MDTM, PUTATIVE-RELATED-RELATED"/>
    <property type="match status" value="1"/>
</dbReference>
<dbReference type="Pfam" id="PF07690">
    <property type="entry name" value="MFS_1"/>
    <property type="match status" value="1"/>
</dbReference>
<dbReference type="OrthoDB" id="6836481at2"/>
<feature type="transmembrane region" description="Helical" evidence="7">
    <location>
        <begin position="172"/>
        <end position="190"/>
    </location>
</feature>
<keyword evidence="3" id="KW-1003">Cell membrane</keyword>
<name>A0A1S2UHH6_9PSED</name>
<evidence type="ECO:0000256" key="4">
    <source>
        <dbReference type="ARBA" id="ARBA00022692"/>
    </source>
</evidence>
<feature type="domain" description="Major facilitator superfamily (MFS) profile" evidence="8">
    <location>
        <begin position="13"/>
        <end position="399"/>
    </location>
</feature>
<dbReference type="PROSITE" id="PS50850">
    <property type="entry name" value="MFS"/>
    <property type="match status" value="1"/>
</dbReference>
<dbReference type="InterPro" id="IPR011701">
    <property type="entry name" value="MFS"/>
</dbReference>
<dbReference type="EMBL" id="MDDR01000052">
    <property type="protein sequence ID" value="OIN45902.1"/>
    <property type="molecule type" value="Genomic_DNA"/>
</dbReference>
<keyword evidence="12" id="KW-1185">Reference proteome</keyword>
<dbReference type="GO" id="GO:0022857">
    <property type="term" value="F:transmembrane transporter activity"/>
    <property type="evidence" value="ECO:0007669"/>
    <property type="project" value="InterPro"/>
</dbReference>
<feature type="transmembrane region" description="Helical" evidence="7">
    <location>
        <begin position="138"/>
        <end position="160"/>
    </location>
</feature>
<dbReference type="InterPro" id="IPR020846">
    <property type="entry name" value="MFS_dom"/>
</dbReference>
<reference evidence="10 12" key="2">
    <citation type="submission" date="2016-10" db="EMBL/GenBank/DDBJ databases">
        <authorList>
            <person name="Varghese N."/>
            <person name="Submissions S."/>
        </authorList>
    </citation>
    <scope>NUCLEOTIDE SEQUENCE [LARGE SCALE GENOMIC DNA]</scope>
    <source>
        <strain evidence="10 12">BS2773</strain>
    </source>
</reference>
<dbReference type="GO" id="GO:0005886">
    <property type="term" value="C:plasma membrane"/>
    <property type="evidence" value="ECO:0007669"/>
    <property type="project" value="UniProtKB-SubCell"/>
</dbReference>
<feature type="transmembrane region" description="Helical" evidence="7">
    <location>
        <begin position="53"/>
        <end position="72"/>
    </location>
</feature>
<sequence>MSVDITKRRSKSLLFFLAMSLTAALMNSSAPTPLYPLYKEHLQLSAVDLTFIFGAYGVGVLVALITLAGIAGRIKEQRYLLLPAIFLVLLGAWLCSQGDALWSLCVARMIAGLGAGIMTTSVNVTLVRFGPRDNGKLAATLATLAMVTGLALGPVLSGIALQLNLHPARLPFWVIMALVVTAAVGALIVWPREPVLPDANHPREQSSLREGLHGIGRLFHLCAWSVLFSWSFAACVFVIGPGAAEQQLGLSDRGVFGYCMAVYLLIAGASQLFCRRLDALYALRSGLLAQCAAFVLLLAAFSTHSLILAATGLAVGGYAYGAIFVGSARLINQLAPTHCHAKLVAYFYTTVYLFNAVPIPLGRLVDSMGIAHSVLIALSLFLGIGAVLMLLAARARLPG</sequence>
<dbReference type="Gene3D" id="1.20.1250.20">
    <property type="entry name" value="MFS general substrate transporter like domains"/>
    <property type="match status" value="1"/>
</dbReference>
<evidence type="ECO:0000256" key="7">
    <source>
        <dbReference type="SAM" id="Phobius"/>
    </source>
</evidence>
<keyword evidence="5 7" id="KW-1133">Transmembrane helix</keyword>
<dbReference type="RefSeq" id="WP_071486808.1">
    <property type="nucleotide sequence ID" value="NZ_FNTS01000002.1"/>
</dbReference>
<evidence type="ECO:0000313" key="11">
    <source>
        <dbReference type="Proteomes" id="UP000181661"/>
    </source>
</evidence>
<dbReference type="Proteomes" id="UP000182179">
    <property type="component" value="Unassembled WGS sequence"/>
</dbReference>
<evidence type="ECO:0000313" key="10">
    <source>
        <dbReference type="EMBL" id="SEE55603.1"/>
    </source>
</evidence>
<dbReference type="SUPFAM" id="SSF103473">
    <property type="entry name" value="MFS general substrate transporter"/>
    <property type="match status" value="1"/>
</dbReference>
<feature type="transmembrane region" description="Helical" evidence="7">
    <location>
        <begin position="218"/>
        <end position="243"/>
    </location>
</feature>
<feature type="transmembrane region" description="Helical" evidence="7">
    <location>
        <begin position="79"/>
        <end position="94"/>
    </location>
</feature>
<evidence type="ECO:0000256" key="3">
    <source>
        <dbReference type="ARBA" id="ARBA00022475"/>
    </source>
</evidence>
<reference evidence="9 11" key="1">
    <citation type="submission" date="2016-08" db="EMBL/GenBank/DDBJ databases">
        <title>Draft genome sequence of Pseudomonas costantinii LMG 22119, type strain isolated from cultivated mushroom (Agaricus bisporus) sporophores.</title>
        <authorList>
            <person name="Tambong J.T."/>
        </authorList>
    </citation>
    <scope>NUCLEOTIDE SEQUENCE [LARGE SCALE GENOMIC DNA]</scope>
    <source>
        <strain evidence="9 11">LMG 22119</strain>
    </source>
</reference>
<evidence type="ECO:0000313" key="9">
    <source>
        <dbReference type="EMBL" id="OIN45902.1"/>
    </source>
</evidence>
<feature type="transmembrane region" description="Helical" evidence="7">
    <location>
        <begin position="100"/>
        <end position="126"/>
    </location>
</feature>
<dbReference type="Proteomes" id="UP000181661">
    <property type="component" value="Unassembled WGS sequence"/>
</dbReference>
<feature type="transmembrane region" description="Helical" evidence="7">
    <location>
        <begin position="255"/>
        <end position="274"/>
    </location>
</feature>
<feature type="transmembrane region" description="Helical" evidence="7">
    <location>
        <begin position="281"/>
        <end position="301"/>
    </location>
</feature>
<organism evidence="9 11">
    <name type="scientific">Pseudomonas costantinii</name>
    <dbReference type="NCBI Taxonomy" id="168469"/>
    <lineage>
        <taxon>Bacteria</taxon>
        <taxon>Pseudomonadati</taxon>
        <taxon>Pseudomonadota</taxon>
        <taxon>Gammaproteobacteria</taxon>
        <taxon>Pseudomonadales</taxon>
        <taxon>Pseudomonadaceae</taxon>
        <taxon>Pseudomonas</taxon>
    </lineage>
</organism>
<proteinExistence type="predicted"/>
<evidence type="ECO:0000256" key="5">
    <source>
        <dbReference type="ARBA" id="ARBA00022989"/>
    </source>
</evidence>
<dbReference type="AlphaFoldDB" id="A0A1S2UHH6"/>
<dbReference type="EMBL" id="FNTS01000002">
    <property type="protein sequence ID" value="SEE55603.1"/>
    <property type="molecule type" value="Genomic_DNA"/>
</dbReference>